<feature type="region of interest" description="Disordered" evidence="18">
    <location>
        <begin position="301"/>
        <end position="331"/>
    </location>
</feature>
<dbReference type="Gene3D" id="3.20.19.10">
    <property type="entry name" value="Aconitase, domain 4"/>
    <property type="match status" value="1"/>
</dbReference>
<comment type="cofactor">
    <cofactor evidence="1">
        <name>[4Fe-4S] cluster</name>
        <dbReference type="ChEBI" id="CHEBI:49883"/>
    </cofactor>
</comment>
<evidence type="ECO:0000256" key="4">
    <source>
        <dbReference type="ARBA" id="ARBA00005106"/>
    </source>
</evidence>
<evidence type="ECO:0000256" key="12">
    <source>
        <dbReference type="ARBA" id="ARBA00023014"/>
    </source>
</evidence>
<name>A0A813HA19_POLGL</name>
<dbReference type="OrthoDB" id="445627at2759"/>
<keyword evidence="22" id="KW-1185">Reference proteome</keyword>
<evidence type="ECO:0000256" key="14">
    <source>
        <dbReference type="ARBA" id="ARBA00023154"/>
    </source>
</evidence>
<gene>
    <name evidence="21" type="ORF">PGLA1383_LOCUS50185</name>
</gene>
<dbReference type="InterPro" id="IPR000573">
    <property type="entry name" value="AconitaseA/IPMdHydase_ssu_swvl"/>
</dbReference>
<dbReference type="PANTHER" id="PTHR43822">
    <property type="entry name" value="HOMOACONITASE, MITOCHONDRIAL-RELATED"/>
    <property type="match status" value="1"/>
</dbReference>
<dbReference type="PANTHER" id="PTHR43822:SF2">
    <property type="entry name" value="HOMOACONITASE, MITOCHONDRIAL"/>
    <property type="match status" value="1"/>
</dbReference>
<sequence length="1365" mass="144382">MPGKKELPIPFREAFARVLLHRAGLSVTDRVELHKELLDRELELALRVDGFAGDDQQAGDVAELPDDPLAAAASAPAASAAAAAGSASKAGGEGAGKGKGRGKGKVEGKSDAAGWSEDAEELQRLVRKLGARNPNICSEVFLKPFFQDLRLPGLCVSSLGEDVCKFSRLTSLDVSRNALTDIDNLPPTLKLLKAYNNQVSKVSCKATPSLCFLGLGHNPMRQDGLAKLARRFPNLMSLDLSVSELVSLEECHSKLQPLTKLRHLCLAASPVSLLPFYRLALLRELPQLQALDGLPTSDEELADAQRMGPASAEDAPAAGGEDAVADPAAAASPEVPQVAAAVPLPSRGGPGWIRIAVQLGELQRHRGLLSEALMPAGAEEPAEAKEGEAAAADEEVKRDPLSEICGQEGELRVGFELPDGSWVSTSKVKLAKKTYEVEEGEPPPPVVLKDKLKLKRLRKSTGEPLCFELDLRSGGLMSASGRGSEGAEVGLLQLHRWLQKGLSLKLFFVPAAPQPTPQADSEEAGEAPATGEGEGSAAGEVGSSLPPPPPPEEVELGGCVVPLESTFLRRTEPEIVTDAAREAGQLPQSPMPWKLEVHEAQFVPRVQWLHPETQVPNPNPSKTGHGQRVAICATLDLVVTLYAEALPAEELPESEEEEVAAPGGAKGKAKGFLNRRLSSEGACRAGRGLVEKILQRHVVGATGPVKTGDFVSLRPWRVLTHDNSHAVIQKFRGLGAGKVRDPQQLVFALDHDIQNRSEANLLRYAGIEMFAREQGVDFYPAGRGIGHQVMVEELYAEPGSVCVASDSHSNMYGGVGCLGTPVVRTDAASIWCTSKTWWRVPPVAKVELKGRLPPGCSGKDVIIALCGFLNEDQVLNHAVEFGGEGVTGLSVEDRLTIANMSTEWGALCGLFPADSKTLEWWAQRAAVVRAPRPGAAAVLPSAAARAERALKLAAELQASPIVADEDAHYAKRFELDLDRLSPLITGGNILKSAEAAGAAAEPIKIHKAWLVSCVNARAGDIAAAAAELRGRKVAPWVKLYVAAASSEVQASAELAGDWQVLIDAGAIELPPGCGACAGLGAGTVEDGEVGIAATNRNFKGRMGSREGIVHLASPAVVAASAADGYITAPAAARAATSSGSQPLQASSVAREIRSPTSMDGQAAKPELVELVSGFPRYIEGEVLWCGADNISTDGIYHGRLMYEDLSKKQMADAAMENYDPEFSTLVKSLKSRPVLAAGSNFGTGSSREQAAQCLKYAGVSAVLAGSYSATYTRNALNNGLPIFEAPGLVRFLQQQFGQGTENSIERPTVRTGLLAKFDIAAWQVELLKADGEVVGCFPLVALGAAAQELIACDGLEPWIRQHLES</sequence>
<evidence type="ECO:0000256" key="1">
    <source>
        <dbReference type="ARBA" id="ARBA00001966"/>
    </source>
</evidence>
<organism evidence="21 22">
    <name type="scientific">Polarella glacialis</name>
    <name type="common">Dinoflagellate</name>
    <dbReference type="NCBI Taxonomy" id="89957"/>
    <lineage>
        <taxon>Eukaryota</taxon>
        <taxon>Sar</taxon>
        <taxon>Alveolata</taxon>
        <taxon>Dinophyceae</taxon>
        <taxon>Suessiales</taxon>
        <taxon>Suessiaceae</taxon>
        <taxon>Polarella</taxon>
    </lineage>
</organism>
<dbReference type="EC" id="4.2.1.36" evidence="6"/>
<dbReference type="InterPro" id="IPR015931">
    <property type="entry name" value="Acnase/IPM_dHydase_lsu_aba_1/3"/>
</dbReference>
<feature type="compositionally biased region" description="Low complexity" evidence="18">
    <location>
        <begin position="526"/>
        <end position="544"/>
    </location>
</feature>
<evidence type="ECO:0000256" key="16">
    <source>
        <dbReference type="ARBA" id="ARBA00029338"/>
    </source>
</evidence>
<evidence type="ECO:0000259" key="20">
    <source>
        <dbReference type="Pfam" id="PF00694"/>
    </source>
</evidence>
<feature type="compositionally biased region" description="Low complexity" evidence="18">
    <location>
        <begin position="308"/>
        <end position="331"/>
    </location>
</feature>
<evidence type="ECO:0000256" key="13">
    <source>
        <dbReference type="ARBA" id="ARBA00023128"/>
    </source>
</evidence>
<dbReference type="SUPFAM" id="SSF53732">
    <property type="entry name" value="Aconitase iron-sulfur domain"/>
    <property type="match status" value="1"/>
</dbReference>
<evidence type="ECO:0000313" key="22">
    <source>
        <dbReference type="Proteomes" id="UP000654075"/>
    </source>
</evidence>
<keyword evidence="15" id="KW-0456">Lyase</keyword>
<evidence type="ECO:0000256" key="17">
    <source>
        <dbReference type="ARBA" id="ARBA00032706"/>
    </source>
</evidence>
<keyword evidence="13" id="KW-0496">Mitochondrion</keyword>
<dbReference type="Gene3D" id="3.80.10.10">
    <property type="entry name" value="Ribonuclease Inhibitor"/>
    <property type="match status" value="2"/>
</dbReference>
<dbReference type="PROSITE" id="PS51450">
    <property type="entry name" value="LRR"/>
    <property type="match status" value="1"/>
</dbReference>
<evidence type="ECO:0000256" key="18">
    <source>
        <dbReference type="SAM" id="MobiDB-lite"/>
    </source>
</evidence>
<feature type="region of interest" description="Disordered" evidence="18">
    <location>
        <begin position="513"/>
        <end position="553"/>
    </location>
</feature>
<dbReference type="Pfam" id="PF00694">
    <property type="entry name" value="Aconitase_C"/>
    <property type="match status" value="1"/>
</dbReference>
<feature type="domain" description="Aconitase/3-isopropylmalate dehydratase large subunit alpha/beta/alpha" evidence="19">
    <location>
        <begin position="994"/>
        <end position="1124"/>
    </location>
</feature>
<dbReference type="SUPFAM" id="SSF52016">
    <property type="entry name" value="LeuD/IlvD-like"/>
    <property type="match status" value="1"/>
</dbReference>
<dbReference type="GO" id="GO:0005739">
    <property type="term" value="C:mitochondrion"/>
    <property type="evidence" value="ECO:0007669"/>
    <property type="project" value="UniProtKB-SubCell"/>
</dbReference>
<feature type="domain" description="Aconitase A/isopropylmalate dehydratase small subunit swivel" evidence="20">
    <location>
        <begin position="1168"/>
        <end position="1280"/>
    </location>
</feature>
<evidence type="ECO:0000256" key="2">
    <source>
        <dbReference type="ARBA" id="ARBA00003422"/>
    </source>
</evidence>
<dbReference type="EMBL" id="CAJNNV010031051">
    <property type="protein sequence ID" value="CAE8634536.1"/>
    <property type="molecule type" value="Genomic_DNA"/>
</dbReference>
<dbReference type="GO" id="GO:0004409">
    <property type="term" value="F:homoaconitate hydratase activity"/>
    <property type="evidence" value="ECO:0007669"/>
    <property type="project" value="UniProtKB-EC"/>
</dbReference>
<evidence type="ECO:0000256" key="8">
    <source>
        <dbReference type="ARBA" id="ARBA00022605"/>
    </source>
</evidence>
<dbReference type="NCBIfam" id="TIGR00139">
    <property type="entry name" value="h_aconitase"/>
    <property type="match status" value="1"/>
</dbReference>
<feature type="domain" description="Aconitase/3-isopropylmalate dehydratase large subunit alpha/beta/alpha" evidence="19">
    <location>
        <begin position="691"/>
        <end position="988"/>
    </location>
</feature>
<comment type="caution">
    <text evidence="21">The sequence shown here is derived from an EMBL/GenBank/DDBJ whole genome shotgun (WGS) entry which is preliminary data.</text>
</comment>
<dbReference type="InterPro" id="IPR001611">
    <property type="entry name" value="Leu-rich_rpt"/>
</dbReference>
<dbReference type="GO" id="GO:0019878">
    <property type="term" value="P:lysine biosynthetic process via aminoadipic acid"/>
    <property type="evidence" value="ECO:0007669"/>
    <property type="project" value="UniProtKB-UniPathway"/>
</dbReference>
<reference evidence="21" key="1">
    <citation type="submission" date="2021-02" db="EMBL/GenBank/DDBJ databases">
        <authorList>
            <person name="Dougan E. K."/>
            <person name="Rhodes N."/>
            <person name="Thang M."/>
            <person name="Chan C."/>
        </authorList>
    </citation>
    <scope>NUCLEOTIDE SEQUENCE</scope>
</reference>
<dbReference type="InterPro" id="IPR001030">
    <property type="entry name" value="Acoase/IPM_deHydtase_lsu_aba"/>
</dbReference>
<dbReference type="UniPathway" id="UPA00033">
    <property type="reaction ID" value="UER01027"/>
</dbReference>
<dbReference type="PRINTS" id="PR00415">
    <property type="entry name" value="ACONITASE"/>
</dbReference>
<dbReference type="Pfam" id="PF00330">
    <property type="entry name" value="Aconitase"/>
    <property type="match status" value="2"/>
</dbReference>
<keyword evidence="10" id="KW-0809">Transit peptide</keyword>
<evidence type="ECO:0000256" key="6">
    <source>
        <dbReference type="ARBA" id="ARBA00012022"/>
    </source>
</evidence>
<dbReference type="InterPro" id="IPR036008">
    <property type="entry name" value="Aconitase_4Fe-4S_dom"/>
</dbReference>
<dbReference type="GO" id="GO:0046872">
    <property type="term" value="F:metal ion binding"/>
    <property type="evidence" value="ECO:0007669"/>
    <property type="project" value="UniProtKB-KW"/>
</dbReference>
<dbReference type="InterPro" id="IPR004418">
    <property type="entry name" value="Homoaconitase_mito"/>
</dbReference>
<evidence type="ECO:0000256" key="15">
    <source>
        <dbReference type="ARBA" id="ARBA00023239"/>
    </source>
</evidence>
<comment type="function">
    <text evidence="2">Catalyzes the reversible hydration of cis-homoaconitate to (2R,3S)-homoisocitrate, a step in the alpha-aminoadipate pathway for lysine biosynthesis.</text>
</comment>
<comment type="catalytic activity">
    <reaction evidence="16">
        <text>(2R,3S)-homoisocitrate = cis-homoaconitate + H2O</text>
        <dbReference type="Rhea" id="RHEA:15485"/>
        <dbReference type="ChEBI" id="CHEBI:15377"/>
        <dbReference type="ChEBI" id="CHEBI:15404"/>
        <dbReference type="ChEBI" id="CHEBI:58174"/>
        <dbReference type="EC" id="4.2.1.36"/>
    </reaction>
</comment>
<dbReference type="InterPro" id="IPR015928">
    <property type="entry name" value="Aconitase/3IPM_dehydase_swvl"/>
</dbReference>
<dbReference type="SUPFAM" id="SSF52075">
    <property type="entry name" value="Outer arm dynein light chain 1"/>
    <property type="match status" value="1"/>
</dbReference>
<dbReference type="Proteomes" id="UP000654075">
    <property type="component" value="Unassembled WGS sequence"/>
</dbReference>
<comment type="similarity">
    <text evidence="5">Belongs to the aconitase/IPM isomerase family.</text>
</comment>
<dbReference type="InterPro" id="IPR032675">
    <property type="entry name" value="LRR_dom_sf"/>
</dbReference>
<protein>
    <recommendedName>
        <fullName evidence="7">Homoaconitase, mitochondrial</fullName>
        <ecNumber evidence="6">4.2.1.36</ecNumber>
    </recommendedName>
    <alternativeName>
        <fullName evidence="17">Homoaconitate hydratase</fullName>
    </alternativeName>
</protein>
<keyword evidence="12" id="KW-0411">Iron-sulfur</keyword>
<evidence type="ECO:0000259" key="19">
    <source>
        <dbReference type="Pfam" id="PF00330"/>
    </source>
</evidence>
<comment type="pathway">
    <text evidence="4">Amino-acid biosynthesis; L-lysine biosynthesis via AAA pathway; L-alpha-aminoadipate from 2-oxoglutarate: step 3/5.</text>
</comment>
<accession>A0A813HA19</accession>
<keyword evidence="14" id="KW-0457">Lysine biosynthesis</keyword>
<keyword evidence="8" id="KW-0028">Amino-acid biosynthesis</keyword>
<evidence type="ECO:0000256" key="7">
    <source>
        <dbReference type="ARBA" id="ARBA00021560"/>
    </source>
</evidence>
<feature type="region of interest" description="Disordered" evidence="18">
    <location>
        <begin position="85"/>
        <end position="113"/>
    </location>
</feature>
<dbReference type="InterPro" id="IPR050067">
    <property type="entry name" value="IPM_dehydratase_rel_enz"/>
</dbReference>
<evidence type="ECO:0000256" key="5">
    <source>
        <dbReference type="ARBA" id="ARBA00007185"/>
    </source>
</evidence>
<keyword evidence="11" id="KW-0408">Iron</keyword>
<evidence type="ECO:0000313" key="21">
    <source>
        <dbReference type="EMBL" id="CAE8634536.1"/>
    </source>
</evidence>
<comment type="subcellular location">
    <subcellularLocation>
        <location evidence="3">Mitochondrion</location>
    </subcellularLocation>
</comment>
<feature type="region of interest" description="Disordered" evidence="18">
    <location>
        <begin position="1136"/>
        <end position="1161"/>
    </location>
</feature>
<keyword evidence="9" id="KW-0479">Metal-binding</keyword>
<evidence type="ECO:0000256" key="9">
    <source>
        <dbReference type="ARBA" id="ARBA00022723"/>
    </source>
</evidence>
<proteinExistence type="inferred from homology"/>
<evidence type="ECO:0000256" key="3">
    <source>
        <dbReference type="ARBA" id="ARBA00004173"/>
    </source>
</evidence>
<evidence type="ECO:0000256" key="10">
    <source>
        <dbReference type="ARBA" id="ARBA00022946"/>
    </source>
</evidence>
<dbReference type="Gene3D" id="3.30.499.10">
    <property type="entry name" value="Aconitase, domain 3"/>
    <property type="match status" value="2"/>
</dbReference>
<dbReference type="GO" id="GO:0051539">
    <property type="term" value="F:4 iron, 4 sulfur cluster binding"/>
    <property type="evidence" value="ECO:0007669"/>
    <property type="project" value="InterPro"/>
</dbReference>
<evidence type="ECO:0000256" key="11">
    <source>
        <dbReference type="ARBA" id="ARBA00023004"/>
    </source>
</evidence>
<feature type="compositionally biased region" description="Polar residues" evidence="18">
    <location>
        <begin position="1136"/>
        <end position="1147"/>
    </location>
</feature>